<feature type="compositionally biased region" description="Polar residues" evidence="1">
    <location>
        <begin position="798"/>
        <end position="811"/>
    </location>
</feature>
<reference evidence="2 3" key="1">
    <citation type="journal article" date="2024" name="Ann. Entomol. Soc. Am.">
        <title>Genomic analyses of the southern and eastern yellowjacket wasps (Hymenoptera: Vespidae) reveal evolutionary signatures of social life.</title>
        <authorList>
            <person name="Catto M.A."/>
            <person name="Caine P.B."/>
            <person name="Orr S.E."/>
            <person name="Hunt B.G."/>
            <person name="Goodisman M.A.D."/>
        </authorList>
    </citation>
    <scope>NUCLEOTIDE SEQUENCE [LARGE SCALE GENOMIC DNA]</scope>
    <source>
        <strain evidence="2">232</strain>
        <tissue evidence="2">Head and thorax</tissue>
    </source>
</reference>
<evidence type="ECO:0000313" key="3">
    <source>
        <dbReference type="Proteomes" id="UP001607303"/>
    </source>
</evidence>
<feature type="compositionally biased region" description="Basic and acidic residues" evidence="1">
    <location>
        <begin position="105"/>
        <end position="115"/>
    </location>
</feature>
<feature type="region of interest" description="Disordered" evidence="1">
    <location>
        <begin position="182"/>
        <end position="203"/>
    </location>
</feature>
<feature type="compositionally biased region" description="Polar residues" evidence="1">
    <location>
        <begin position="541"/>
        <end position="557"/>
    </location>
</feature>
<sequence>MEVENTAKRDDVQRLTDDSEKVTEENKESNIENIDRESSSYFISTENVEEKLPDVETRKSYTNSTLSEQTEKENLTLNDNSDKRNIDKGHSGNFSSLDNKDYDEECKTDSTEKKIEDASNIQTPQPPLVFTIDFGNNKEVDKVKYQNLFERYNARHRRNLSTSKVEVSGKKGSALMSPNLVQKQKIPSTHSEGYFSSEDDTKRKTDSLTEKLKQLSTKCIHRTHSLSKKSDIDFKLRDAPNKQELMTRSCDEHTGDAKLSRQNLSLELDYASKSNMKTYWTSQKSATINDLSHVEACNYDDDSNEKSYTKNIEYIASDNTYDDENYFEASMNSYSQKTSNINYTLNDYNFENPIPKDINLSSSVSCTMDLNISNIEEDTNLDVFNVSNIDVGSDGAVSEAGTYTIHKDYTDEEKARMDIDKVFSVGVLTEEENNESYVHSFKMSISRDNNTWISEWATQVAEHNSLPPAIGGPTGRTPPLSPSKIPSPIHSKSPRMARYRHEPSDNSMDTESYLRIKERIDLISNQHSLIDSGGESDEDTSNSYNTPPHSSQRTPVHNSLARRSSLSESLFRRINTNDNRRSVRKYYNSDRSKTEDGGTELLKSPSRTLASLYLGRRSSSLDRKDYTSDTTESNTSRKNSMKYSTKDDAKHTNSPVLNRLRPSTPKLTNSPIASRKTSSMKIINSPMLERAKHLTKSMPQAKNIGYFTCVENSPYMLRKSNSATNYHEGSSIHNKEISVSSGIPRNCLELQRQLNIQRSSSNASIGNIKSQAILSRHSSFNSSDVDRISTRNKFLVASDSSSETGEQQSKSPIHPISSGIKFNRAFSIRRARLNCESDTTPNTTPEERRRKAQTDVKATTSINKQQSYQRGRTSSVSAFNKDALKASEPSKSRTPSISRNDACRVCIRAPKSSYHASTGQRSAQKSNKETKNSGRSNSTLTSKEVEFQNWKRRKSYDPMKAAAEGRKKLVDGSKKHHSTEDSSGNHDNSVLRSASFHGTGGTLSLANEWSDNELNYSQDENQAPPPCSLQLESDSDLETSSYLQTTQNVVSAMSARMTGYHPSLADSDNESDDDTSQSLHQNTSKVTHQPSDTETSDEQHVTQPPISNTKYNRAFSLRRARLEPQPTKSMNSSMNKPKVAQETRAKLEHNTSINRTDSGRFSMRANRISSAGLKAKPKETKKPVTPNAREVEMQNWKRRKSYDPMKAALEGRKKASLSKKCTNSNLSPRYRLIAIDNVKIEIVDASKCHVARSQSFHGSVGLGSGDWSDEELAISADEAPLY</sequence>
<feature type="compositionally biased region" description="Polar residues" evidence="1">
    <location>
        <begin position="1126"/>
        <end position="1135"/>
    </location>
</feature>
<feature type="region of interest" description="Disordered" evidence="1">
    <location>
        <begin position="529"/>
        <end position="564"/>
    </location>
</feature>
<comment type="caution">
    <text evidence="2">The sequence shown here is derived from an EMBL/GenBank/DDBJ whole genome shotgun (WGS) entry which is preliminary data.</text>
</comment>
<accession>A0ABD2C0W3</accession>
<feature type="compositionally biased region" description="Polar residues" evidence="1">
    <location>
        <begin position="914"/>
        <end position="925"/>
    </location>
</feature>
<feature type="compositionally biased region" description="Polar residues" evidence="1">
    <location>
        <begin position="1076"/>
        <end position="1093"/>
    </location>
</feature>
<feature type="region of interest" description="Disordered" evidence="1">
    <location>
        <begin position="912"/>
        <end position="995"/>
    </location>
</feature>
<protein>
    <submittedName>
        <fullName evidence="2">Uncharacterized protein</fullName>
    </submittedName>
</protein>
<feature type="compositionally biased region" description="Polar residues" evidence="1">
    <location>
        <begin position="665"/>
        <end position="677"/>
    </location>
</feature>
<feature type="region of interest" description="Disordered" evidence="1">
    <location>
        <begin position="797"/>
        <end position="818"/>
    </location>
</feature>
<feature type="region of interest" description="Disordered" evidence="1">
    <location>
        <begin position="1"/>
        <end position="115"/>
    </location>
</feature>
<dbReference type="EMBL" id="JAYRBN010000063">
    <property type="protein sequence ID" value="KAL2738108.1"/>
    <property type="molecule type" value="Genomic_DNA"/>
</dbReference>
<feature type="compositionally biased region" description="Polar residues" evidence="1">
    <location>
        <begin position="933"/>
        <end position="942"/>
    </location>
</feature>
<feature type="region of interest" description="Disordered" evidence="1">
    <location>
        <begin position="621"/>
        <end position="677"/>
    </location>
</feature>
<feature type="compositionally biased region" description="Basic and acidic residues" evidence="1">
    <location>
        <begin position="845"/>
        <end position="854"/>
    </location>
</feature>
<feature type="compositionally biased region" description="Basic and acidic residues" evidence="1">
    <location>
        <begin position="69"/>
        <end position="90"/>
    </location>
</feature>
<organism evidence="2 3">
    <name type="scientific">Vespula maculifrons</name>
    <name type="common">Eastern yellow jacket</name>
    <name type="synonym">Wasp</name>
    <dbReference type="NCBI Taxonomy" id="7453"/>
    <lineage>
        <taxon>Eukaryota</taxon>
        <taxon>Metazoa</taxon>
        <taxon>Ecdysozoa</taxon>
        <taxon>Arthropoda</taxon>
        <taxon>Hexapoda</taxon>
        <taxon>Insecta</taxon>
        <taxon>Pterygota</taxon>
        <taxon>Neoptera</taxon>
        <taxon>Endopterygota</taxon>
        <taxon>Hymenoptera</taxon>
        <taxon>Apocrita</taxon>
        <taxon>Aculeata</taxon>
        <taxon>Vespoidea</taxon>
        <taxon>Vespidae</taxon>
        <taxon>Vespinae</taxon>
        <taxon>Vespula</taxon>
    </lineage>
</organism>
<dbReference type="Proteomes" id="UP001607303">
    <property type="component" value="Unassembled WGS sequence"/>
</dbReference>
<feature type="compositionally biased region" description="Basic and acidic residues" evidence="1">
    <location>
        <begin position="963"/>
        <end position="984"/>
    </location>
</feature>
<evidence type="ECO:0000313" key="2">
    <source>
        <dbReference type="EMBL" id="KAL2738108.1"/>
    </source>
</evidence>
<feature type="region of interest" description="Disordered" evidence="1">
    <location>
        <begin position="1016"/>
        <end position="1041"/>
    </location>
</feature>
<gene>
    <name evidence="2" type="ORF">V1477_011467</name>
</gene>
<name>A0ABD2C0W3_VESMC</name>
<feature type="compositionally biased region" description="Basic and acidic residues" evidence="1">
    <location>
        <begin position="48"/>
        <end position="59"/>
    </location>
</feature>
<feature type="region of interest" description="Disordered" evidence="1">
    <location>
        <begin position="464"/>
        <end position="511"/>
    </location>
</feature>
<feature type="region of interest" description="Disordered" evidence="1">
    <location>
        <begin position="1060"/>
        <end position="1145"/>
    </location>
</feature>
<feature type="compositionally biased region" description="Low complexity" evidence="1">
    <location>
        <begin position="482"/>
        <end position="491"/>
    </location>
</feature>
<feature type="region of interest" description="Disordered" evidence="1">
    <location>
        <begin position="832"/>
        <end position="899"/>
    </location>
</feature>
<feature type="compositionally biased region" description="Basic and acidic residues" evidence="1">
    <location>
        <begin position="882"/>
        <end position="891"/>
    </location>
</feature>
<feature type="compositionally biased region" description="Polar residues" evidence="1">
    <location>
        <begin position="856"/>
        <end position="878"/>
    </location>
</feature>
<feature type="compositionally biased region" description="Polar residues" evidence="1">
    <location>
        <begin position="628"/>
        <end position="643"/>
    </location>
</feature>
<proteinExistence type="predicted"/>
<feature type="compositionally biased region" description="Polar residues" evidence="1">
    <location>
        <begin position="1101"/>
        <end position="1111"/>
    </location>
</feature>
<evidence type="ECO:0000256" key="1">
    <source>
        <dbReference type="SAM" id="MobiDB-lite"/>
    </source>
</evidence>
<feature type="compositionally biased region" description="Basic and acidic residues" evidence="1">
    <location>
        <begin position="1"/>
        <end position="38"/>
    </location>
</feature>
<feature type="compositionally biased region" description="Polar residues" evidence="1">
    <location>
        <begin position="182"/>
        <end position="191"/>
    </location>
</feature>
<keyword evidence="3" id="KW-1185">Reference proteome</keyword>